<evidence type="ECO:0000313" key="2">
    <source>
        <dbReference type="Proteomes" id="UP000515598"/>
    </source>
</evidence>
<accession>A0AAX1IC97</accession>
<name>A0AAX1IC97_STEMA</name>
<proteinExistence type="predicted"/>
<dbReference type="EMBL" id="CP060025">
    <property type="protein sequence ID" value="QNG77718.1"/>
    <property type="molecule type" value="Genomic_DNA"/>
</dbReference>
<reference evidence="1 2" key="1">
    <citation type="submission" date="2020-08" db="EMBL/GenBank/DDBJ databases">
        <title>Phenotypic and transcriptomic analysis of seven clinical Stenotrophomonas maltophilia isolates identify a small set of shared and commonly regulated genes involved in biofilm lifestyle.</title>
        <authorList>
            <person name="Alio I."/>
            <person name="Gudzuhn M."/>
            <person name="Streit W."/>
        </authorList>
    </citation>
    <scope>NUCLEOTIDE SEQUENCE [LARGE SCALE GENOMIC DNA]</scope>
    <source>
        <strain evidence="1 2">UHH_SKK55</strain>
    </source>
</reference>
<protein>
    <submittedName>
        <fullName evidence="1">Uncharacterized protein</fullName>
    </submittedName>
</protein>
<dbReference type="AlphaFoldDB" id="A0AAX1IC97"/>
<gene>
    <name evidence="1" type="ORF">GPNADHDJ_01923</name>
</gene>
<sequence length="34" mass="3517">MTGSTYAIGVPSRLGTYKNAACKGGIFVPAVWLS</sequence>
<organism evidence="1 2">
    <name type="scientific">Stenotrophomonas maltophilia</name>
    <name type="common">Pseudomonas maltophilia</name>
    <name type="synonym">Xanthomonas maltophilia</name>
    <dbReference type="NCBI Taxonomy" id="40324"/>
    <lineage>
        <taxon>Bacteria</taxon>
        <taxon>Pseudomonadati</taxon>
        <taxon>Pseudomonadota</taxon>
        <taxon>Gammaproteobacteria</taxon>
        <taxon>Lysobacterales</taxon>
        <taxon>Lysobacteraceae</taxon>
        <taxon>Stenotrophomonas</taxon>
        <taxon>Stenotrophomonas maltophilia group</taxon>
    </lineage>
</organism>
<evidence type="ECO:0000313" key="1">
    <source>
        <dbReference type="EMBL" id="QNG77718.1"/>
    </source>
</evidence>
<dbReference type="Proteomes" id="UP000515598">
    <property type="component" value="Chromosome"/>
</dbReference>